<evidence type="ECO:0000313" key="7">
    <source>
        <dbReference type="Proteomes" id="UP001231518"/>
    </source>
</evidence>
<feature type="transmembrane region" description="Helical" evidence="5">
    <location>
        <begin position="320"/>
        <end position="339"/>
    </location>
</feature>
<gene>
    <name evidence="6" type="ORF">PYW07_009284</name>
</gene>
<dbReference type="InterPro" id="IPR036259">
    <property type="entry name" value="MFS_trans_sf"/>
</dbReference>
<feature type="transmembrane region" description="Helical" evidence="5">
    <location>
        <begin position="20"/>
        <end position="40"/>
    </location>
</feature>
<dbReference type="InterPro" id="IPR005829">
    <property type="entry name" value="Sugar_transporter_CS"/>
</dbReference>
<dbReference type="Gene3D" id="1.20.1250.20">
    <property type="entry name" value="MFS general substrate transporter like domains"/>
    <property type="match status" value="1"/>
</dbReference>
<keyword evidence="4 5" id="KW-0472">Membrane</keyword>
<dbReference type="EMBL" id="JARGEI010000023">
    <property type="protein sequence ID" value="KAJ8709918.1"/>
    <property type="molecule type" value="Genomic_DNA"/>
</dbReference>
<comment type="caution">
    <text evidence="6">The sequence shown here is derived from an EMBL/GenBank/DDBJ whole genome shotgun (WGS) entry which is preliminary data.</text>
</comment>
<feature type="transmembrane region" description="Helical" evidence="5">
    <location>
        <begin position="434"/>
        <end position="455"/>
    </location>
</feature>
<organism evidence="6 7">
    <name type="scientific">Mythimna separata</name>
    <name type="common">Oriental armyworm</name>
    <name type="synonym">Pseudaletia separata</name>
    <dbReference type="NCBI Taxonomy" id="271217"/>
    <lineage>
        <taxon>Eukaryota</taxon>
        <taxon>Metazoa</taxon>
        <taxon>Ecdysozoa</taxon>
        <taxon>Arthropoda</taxon>
        <taxon>Hexapoda</taxon>
        <taxon>Insecta</taxon>
        <taxon>Pterygota</taxon>
        <taxon>Neoptera</taxon>
        <taxon>Endopterygota</taxon>
        <taxon>Lepidoptera</taxon>
        <taxon>Glossata</taxon>
        <taxon>Ditrysia</taxon>
        <taxon>Noctuoidea</taxon>
        <taxon>Noctuidae</taxon>
        <taxon>Noctuinae</taxon>
        <taxon>Hadenini</taxon>
        <taxon>Mythimna</taxon>
    </lineage>
</organism>
<feature type="transmembrane region" description="Helical" evidence="5">
    <location>
        <begin position="409"/>
        <end position="428"/>
    </location>
</feature>
<evidence type="ECO:0000313" key="6">
    <source>
        <dbReference type="EMBL" id="KAJ8709918.1"/>
    </source>
</evidence>
<proteinExistence type="predicted"/>
<dbReference type="Proteomes" id="UP001231518">
    <property type="component" value="Chromosome 23"/>
</dbReference>
<accession>A0AAD7YBA1</accession>
<feature type="transmembrane region" description="Helical" evidence="5">
    <location>
        <begin position="148"/>
        <end position="168"/>
    </location>
</feature>
<dbReference type="InterPro" id="IPR005828">
    <property type="entry name" value="MFS_sugar_transport-like"/>
</dbReference>
<dbReference type="InterPro" id="IPR050549">
    <property type="entry name" value="MFS_Trehalose_Transporter"/>
</dbReference>
<name>A0AAD7YBA1_MYTSE</name>
<feature type="transmembrane region" description="Helical" evidence="5">
    <location>
        <begin position="346"/>
        <end position="367"/>
    </location>
</feature>
<dbReference type="GO" id="GO:0016020">
    <property type="term" value="C:membrane"/>
    <property type="evidence" value="ECO:0007669"/>
    <property type="project" value="UniProtKB-SubCell"/>
</dbReference>
<dbReference type="Pfam" id="PF00083">
    <property type="entry name" value="Sugar_tr"/>
    <property type="match status" value="1"/>
</dbReference>
<dbReference type="PANTHER" id="PTHR48021:SF33">
    <property type="entry name" value="AT22075P-RELATED"/>
    <property type="match status" value="1"/>
</dbReference>
<keyword evidence="7" id="KW-1185">Reference proteome</keyword>
<keyword evidence="3 5" id="KW-1133">Transmembrane helix</keyword>
<dbReference type="GO" id="GO:0022857">
    <property type="term" value="F:transmembrane transporter activity"/>
    <property type="evidence" value="ECO:0007669"/>
    <property type="project" value="InterPro"/>
</dbReference>
<evidence type="ECO:0000256" key="3">
    <source>
        <dbReference type="ARBA" id="ARBA00022989"/>
    </source>
</evidence>
<evidence type="ECO:0008006" key="8">
    <source>
        <dbReference type="Google" id="ProtNLM"/>
    </source>
</evidence>
<comment type="subcellular location">
    <subcellularLocation>
        <location evidence="1">Membrane</location>
        <topology evidence="1">Multi-pass membrane protein</topology>
    </subcellularLocation>
</comment>
<feature type="transmembrane region" description="Helical" evidence="5">
    <location>
        <begin position="113"/>
        <end position="136"/>
    </location>
</feature>
<evidence type="ECO:0000256" key="4">
    <source>
        <dbReference type="ARBA" id="ARBA00023136"/>
    </source>
</evidence>
<reference evidence="6" key="1">
    <citation type="submission" date="2023-03" db="EMBL/GenBank/DDBJ databases">
        <title>Chromosome-level genomes of two armyworms, Mythimna separata and Mythimna loreyi, provide insights into the biosynthesis and reception of sex pheromones.</title>
        <authorList>
            <person name="Zhao H."/>
        </authorList>
    </citation>
    <scope>NUCLEOTIDE SEQUENCE</scope>
    <source>
        <strain evidence="6">BeijingLab</strain>
        <tissue evidence="6">Pupa</tissue>
    </source>
</reference>
<feature type="transmembrane region" description="Helical" evidence="5">
    <location>
        <begin position="60"/>
        <end position="79"/>
    </location>
</feature>
<dbReference type="SUPFAM" id="SSF103473">
    <property type="entry name" value="MFS general substrate transporter"/>
    <property type="match status" value="1"/>
</dbReference>
<evidence type="ECO:0000256" key="1">
    <source>
        <dbReference type="ARBA" id="ARBA00004141"/>
    </source>
</evidence>
<protein>
    <recommendedName>
        <fullName evidence="8">Major facilitator superfamily (MFS) profile domain-containing protein</fullName>
    </recommendedName>
</protein>
<feature type="transmembrane region" description="Helical" evidence="5">
    <location>
        <begin position="263"/>
        <end position="286"/>
    </location>
</feature>
<dbReference type="PROSITE" id="PS00216">
    <property type="entry name" value="SUGAR_TRANSPORT_1"/>
    <property type="match status" value="1"/>
</dbReference>
<evidence type="ECO:0000256" key="5">
    <source>
        <dbReference type="SAM" id="Phobius"/>
    </source>
</evidence>
<dbReference type="AlphaFoldDB" id="A0AAD7YBA1"/>
<dbReference type="PANTHER" id="PTHR48021">
    <property type="match status" value="1"/>
</dbReference>
<keyword evidence="2 5" id="KW-0812">Transmembrane</keyword>
<sequence length="498" mass="50134">MTLKAAAGAGRARGYLRQALMVVLINVPTISFGLAMGWVSLASGEGGGDAGGEAGGEGDAAAVVRAAAVTFCASLLGVPLSARALAAGRKLAVVATSAAFLACWSLKLCGGGWWVLAARACAGLGGAGAWAVAPLLAREMCSERVRGAAVAALVLAHNLGFLLMYLAADAQLPHRAVLWGCWALSAAHCALFLLVPESPAFLAAQGKPDEARAALAWLRGVPAVADGGALDAELRALPPPDDALVSPFKLTKDMLSEPGRRRAFVLCLVVVVGQEACGVLALLQFAERVFVLARDAAGGAGAAGGAAGEEGALGSPARHAVLLGAAQLVASALALYLVEKVGRKRLIVWCGVATGLCLLGGAGAAWAGLGGAWAGALLAAAVFADSAGLQPAPYAMLADMFTYQYRGCAVALVGLAAWGGNLAELVLFPLAARAAGLGAALALAAALTLALALYAQHALPETRGRTPQEIYDIICPPAPACDSVKTVDCTKQTDCTKM</sequence>
<evidence type="ECO:0000256" key="2">
    <source>
        <dbReference type="ARBA" id="ARBA00022692"/>
    </source>
</evidence>
<feature type="transmembrane region" description="Helical" evidence="5">
    <location>
        <begin position="91"/>
        <end position="107"/>
    </location>
</feature>
<feature type="transmembrane region" description="Helical" evidence="5">
    <location>
        <begin position="174"/>
        <end position="195"/>
    </location>
</feature>
<feature type="transmembrane region" description="Helical" evidence="5">
    <location>
        <begin position="373"/>
        <end position="397"/>
    </location>
</feature>